<dbReference type="GO" id="GO:0005576">
    <property type="term" value="C:extracellular region"/>
    <property type="evidence" value="ECO:0007669"/>
    <property type="project" value="TreeGrafter"/>
</dbReference>
<dbReference type="RefSeq" id="WP_131581843.1">
    <property type="nucleotide sequence ID" value="NZ_SJZJ01000004.1"/>
</dbReference>
<dbReference type="GO" id="GO:0051701">
    <property type="term" value="P:biological process involved in interaction with host"/>
    <property type="evidence" value="ECO:0007669"/>
    <property type="project" value="TreeGrafter"/>
</dbReference>
<protein>
    <submittedName>
        <fullName evidence="3">MCE family protein</fullName>
    </submittedName>
</protein>
<evidence type="ECO:0000259" key="1">
    <source>
        <dbReference type="Pfam" id="PF02470"/>
    </source>
</evidence>
<proteinExistence type="predicted"/>
<feature type="domain" description="Mce/MlaD" evidence="1">
    <location>
        <begin position="40"/>
        <end position="113"/>
    </location>
</feature>
<sequence length="425" mass="45992">MSILRSHRLIGLLFLALMAASLWFTYAIFSQKFTSFDEVTLKSSAIGLQMPERADVKYRGVIVGQVLDFKPADGGAEITLGIRPDEMKTIPSDVTGSILPKTLFGEKYVSLEAAAGDTSSALQPHDVIARTKVATEVEAVLSDLMPLLRAVQPEQLNYTLNALATALEGRGPKLGQGLTNLDNYLKRFNPEVDDFITDIRKTAEVSDLYASVMPQIATILRNTVYTGNTLKTREAKLQQLFGEVSAFSDTARSFLAANEKNIIRLGQLSQVQLHLLAEYAPQYPCFLQGMELQNSQVQDMFRGHMLHINAELIPHQPRGWTPADAPVNGLTGKPYCGPLPRDTTNQAHTMPAPPNFNDGVDTPTGKGTMRVAPGTDLAAYSGTSAESALLRSLLSSVVGTDAADVPDAAVFLLAPMARGSEVSVQ</sequence>
<evidence type="ECO:0000259" key="2">
    <source>
        <dbReference type="Pfam" id="PF11887"/>
    </source>
</evidence>
<dbReference type="OrthoDB" id="3460188at2"/>
<dbReference type="InterPro" id="IPR052336">
    <property type="entry name" value="MlaD_Phospholipid_Transporter"/>
</dbReference>
<dbReference type="NCBIfam" id="TIGR00996">
    <property type="entry name" value="Mtu_fam_mce"/>
    <property type="match status" value="1"/>
</dbReference>
<dbReference type="EMBL" id="SJZJ01000004">
    <property type="protein sequence ID" value="TCJ30343.1"/>
    <property type="molecule type" value="Genomic_DNA"/>
</dbReference>
<dbReference type="PANTHER" id="PTHR33371">
    <property type="entry name" value="INTERMEMBRANE PHOSPHOLIPID TRANSPORT SYSTEM BINDING PROTEIN MLAD-RELATED"/>
    <property type="match status" value="1"/>
</dbReference>
<dbReference type="InterPro" id="IPR024516">
    <property type="entry name" value="Mce_C"/>
</dbReference>
<feature type="domain" description="Mammalian cell entry C-terminal" evidence="2">
    <location>
        <begin position="120"/>
        <end position="334"/>
    </location>
</feature>
<reference evidence="3 4" key="1">
    <citation type="submission" date="2019-03" db="EMBL/GenBank/DDBJ databases">
        <authorList>
            <person name="Kim M.K.M."/>
        </authorList>
    </citation>
    <scope>NUCLEOTIDE SEQUENCE [LARGE SCALE GENOMIC DNA]</scope>
    <source>
        <strain evidence="3 4">18JY15-6</strain>
    </source>
</reference>
<organism evidence="3 4">
    <name type="scientific">Nocardioides jejuensis</name>
    <dbReference type="NCBI Taxonomy" id="2502782"/>
    <lineage>
        <taxon>Bacteria</taxon>
        <taxon>Bacillati</taxon>
        <taxon>Actinomycetota</taxon>
        <taxon>Actinomycetes</taxon>
        <taxon>Propionibacteriales</taxon>
        <taxon>Nocardioidaceae</taxon>
        <taxon>Nocardioides</taxon>
    </lineage>
</organism>
<dbReference type="InterPro" id="IPR005693">
    <property type="entry name" value="Mce"/>
</dbReference>
<evidence type="ECO:0000313" key="3">
    <source>
        <dbReference type="EMBL" id="TCJ30343.1"/>
    </source>
</evidence>
<accession>A0A4R1CG82</accession>
<comment type="caution">
    <text evidence="3">The sequence shown here is derived from an EMBL/GenBank/DDBJ whole genome shotgun (WGS) entry which is preliminary data.</text>
</comment>
<dbReference type="AlphaFoldDB" id="A0A4R1CG82"/>
<dbReference type="Proteomes" id="UP000295453">
    <property type="component" value="Unassembled WGS sequence"/>
</dbReference>
<dbReference type="InterPro" id="IPR003399">
    <property type="entry name" value="Mce/MlaD"/>
</dbReference>
<name>A0A4R1CG82_9ACTN</name>
<gene>
    <name evidence="3" type="ORF">EPD65_03830</name>
</gene>
<dbReference type="Pfam" id="PF02470">
    <property type="entry name" value="MlaD"/>
    <property type="match status" value="1"/>
</dbReference>
<dbReference type="PANTHER" id="PTHR33371:SF19">
    <property type="entry name" value="MCE-FAMILY PROTEIN MCE4A"/>
    <property type="match status" value="1"/>
</dbReference>
<evidence type="ECO:0000313" key="4">
    <source>
        <dbReference type="Proteomes" id="UP000295453"/>
    </source>
</evidence>
<dbReference type="Pfam" id="PF11887">
    <property type="entry name" value="Mce4_CUP1"/>
    <property type="match status" value="1"/>
</dbReference>
<keyword evidence="4" id="KW-1185">Reference proteome</keyword>